<dbReference type="EMBL" id="CAOF01000058">
    <property type="protein sequence ID" value="CCO45480.1"/>
    <property type="molecule type" value="Genomic_DNA"/>
</dbReference>
<feature type="chain" id="PRO_5043360085" description="Outer membrane protein" evidence="1">
    <location>
        <begin position="24"/>
        <end position="221"/>
    </location>
</feature>
<dbReference type="AlphaFoldDB" id="A0AAV2VLI6"/>
<sequence length="221" mass="24834">MKNRVFAALFSSSIALCTFPSFAESGFEVTAIADAWVAKTDYKHDADVILSSDRDTKFTGSLALKHDISYVPDFRIRFSPVEMEYISFNKTDFTFYYDLIEHELLHFDAGLTLSQYSSGVYSNPVDPTQDFSKLLFSWYANAAITVPDTNLDIIGEFDFGNSDGDKTADVTAGMRYRFELDKADVAIRAGYRVMDYRFNLFSGPSDTYLTHGAFVGLEVGF</sequence>
<dbReference type="InterPro" id="IPR026387">
    <property type="entry name" value="OMP_w_GlyGly"/>
</dbReference>
<keyword evidence="1" id="KW-0732">Signal</keyword>
<evidence type="ECO:0000313" key="2">
    <source>
        <dbReference type="EMBL" id="CCO45480.1"/>
    </source>
</evidence>
<comment type="caution">
    <text evidence="2">The sequence shown here is derived from an EMBL/GenBank/DDBJ whole genome shotgun (WGS) entry which is preliminary data.</text>
</comment>
<gene>
    <name evidence="2" type="ORF">VIBNISOn1_1500005</name>
</gene>
<reference evidence="2 3" key="1">
    <citation type="journal article" date="2013" name="ISME J.">
        <title>Comparative genomics of pathogenic lineages of Vibrio nigripulchritudo identifies virulence-associated traits.</title>
        <authorList>
            <person name="Goudenege D."/>
            <person name="Labreuche Y."/>
            <person name="Krin E."/>
            <person name="Ansquer D."/>
            <person name="Mangenot S."/>
            <person name="Calteau A."/>
            <person name="Medigue C."/>
            <person name="Mazel D."/>
            <person name="Polz M.F."/>
            <person name="Le Roux F."/>
        </authorList>
    </citation>
    <scope>NUCLEOTIDE SEQUENCE [LARGE SCALE GENOMIC DNA]</scope>
    <source>
        <strain evidence="2 3">SOn1</strain>
    </source>
</reference>
<protein>
    <recommendedName>
        <fullName evidence="4">Outer membrane protein</fullName>
    </recommendedName>
</protein>
<dbReference type="Proteomes" id="UP000018211">
    <property type="component" value="Unassembled WGS sequence"/>
</dbReference>
<name>A0AAV2VLI6_9VIBR</name>
<dbReference type="RefSeq" id="WP_022610938.1">
    <property type="nucleotide sequence ID" value="NZ_LK391965.1"/>
</dbReference>
<evidence type="ECO:0008006" key="4">
    <source>
        <dbReference type="Google" id="ProtNLM"/>
    </source>
</evidence>
<organism evidence="2 3">
    <name type="scientific">Vibrio nigripulchritudo SOn1</name>
    <dbReference type="NCBI Taxonomy" id="1238450"/>
    <lineage>
        <taxon>Bacteria</taxon>
        <taxon>Pseudomonadati</taxon>
        <taxon>Pseudomonadota</taxon>
        <taxon>Gammaproteobacteria</taxon>
        <taxon>Vibrionales</taxon>
        <taxon>Vibrionaceae</taxon>
        <taxon>Vibrio</taxon>
    </lineage>
</organism>
<dbReference type="NCBIfam" id="TIGR04219">
    <property type="entry name" value="OMP_w_GlyGly"/>
    <property type="match status" value="1"/>
</dbReference>
<accession>A0AAV2VLI6</accession>
<feature type="signal peptide" evidence="1">
    <location>
        <begin position="1"/>
        <end position="23"/>
    </location>
</feature>
<evidence type="ECO:0000256" key="1">
    <source>
        <dbReference type="SAM" id="SignalP"/>
    </source>
</evidence>
<proteinExistence type="predicted"/>
<evidence type="ECO:0000313" key="3">
    <source>
        <dbReference type="Proteomes" id="UP000018211"/>
    </source>
</evidence>